<keyword evidence="7 12" id="KW-0436">Ligase</keyword>
<comment type="cofactor">
    <cofactor evidence="7">
        <name>Mg(2+)</name>
        <dbReference type="ChEBI" id="CHEBI:18420"/>
    </cofactor>
</comment>
<evidence type="ECO:0000313" key="13">
    <source>
        <dbReference type="Proteomes" id="UP000199411"/>
    </source>
</evidence>
<dbReference type="GO" id="GO:0009252">
    <property type="term" value="P:peptidoglycan biosynthetic process"/>
    <property type="evidence" value="ECO:0007669"/>
    <property type="project" value="UniProtKB-UniRule"/>
</dbReference>
<dbReference type="SUPFAM" id="SSF63418">
    <property type="entry name" value="MurE/MurF N-terminal domain"/>
    <property type="match status" value="1"/>
</dbReference>
<feature type="short sequence motif" description="Meso-diaminopimelate recognition motif" evidence="7">
    <location>
        <begin position="388"/>
        <end position="391"/>
    </location>
</feature>
<feature type="binding site" evidence="7">
    <location>
        <position position="364"/>
    </location>
    <ligand>
        <name>meso-2,6-diaminopimelate</name>
        <dbReference type="ChEBI" id="CHEBI:57791"/>
    </ligand>
</feature>
<gene>
    <name evidence="7" type="primary">murE</name>
    <name evidence="12" type="ORF">SAMN05660835_01615</name>
</gene>
<comment type="function">
    <text evidence="7">Catalyzes the addition of meso-diaminopimelic acid to the nucleotide precursor UDP-N-acetylmuramoyl-L-alanyl-D-glutamate (UMAG) in the biosynthesis of bacterial cell-wall peptidoglycan.</text>
</comment>
<keyword evidence="5 7" id="KW-0131">Cell cycle</keyword>
<dbReference type="GO" id="GO:0005737">
    <property type="term" value="C:cytoplasm"/>
    <property type="evidence" value="ECO:0007669"/>
    <property type="project" value="UniProtKB-SubCell"/>
</dbReference>
<keyword evidence="7" id="KW-0963">Cytoplasm</keyword>
<dbReference type="SUPFAM" id="SSF53244">
    <property type="entry name" value="MurD-like peptide ligases, peptide-binding domain"/>
    <property type="match status" value="1"/>
</dbReference>
<dbReference type="Proteomes" id="UP000199411">
    <property type="component" value="Unassembled WGS sequence"/>
</dbReference>
<comment type="similarity">
    <text evidence="1 7">Belongs to the MurCDEF family. MurE subfamily.</text>
</comment>
<keyword evidence="3 7" id="KW-0133">Cell shape</keyword>
<keyword evidence="13" id="KW-1185">Reference proteome</keyword>
<dbReference type="InterPro" id="IPR035911">
    <property type="entry name" value="MurE/MurF_N"/>
</dbReference>
<keyword evidence="2 7" id="KW-0132">Cell division</keyword>
<evidence type="ECO:0000256" key="8">
    <source>
        <dbReference type="RuleBase" id="RU004135"/>
    </source>
</evidence>
<dbReference type="Pfam" id="PF08245">
    <property type="entry name" value="Mur_ligase_M"/>
    <property type="match status" value="1"/>
</dbReference>
<dbReference type="GO" id="GO:0005524">
    <property type="term" value="F:ATP binding"/>
    <property type="evidence" value="ECO:0007669"/>
    <property type="project" value="UniProtKB-UniRule"/>
</dbReference>
<name>A0A1G6QLZ2_9BACT</name>
<dbReference type="EMBL" id="FMYU01000012">
    <property type="protein sequence ID" value="SDC93432.1"/>
    <property type="molecule type" value="Genomic_DNA"/>
</dbReference>
<evidence type="ECO:0000256" key="3">
    <source>
        <dbReference type="ARBA" id="ARBA00022960"/>
    </source>
</evidence>
<organism evidence="12 13">
    <name type="scientific">Desulfurella multipotens</name>
    <dbReference type="NCBI Taxonomy" id="79269"/>
    <lineage>
        <taxon>Bacteria</taxon>
        <taxon>Pseudomonadati</taxon>
        <taxon>Campylobacterota</taxon>
        <taxon>Desulfurellia</taxon>
        <taxon>Desulfurellales</taxon>
        <taxon>Desulfurellaceae</taxon>
        <taxon>Desulfurella</taxon>
    </lineage>
</organism>
<dbReference type="GO" id="GO:0008765">
    <property type="term" value="F:UDP-N-acetylmuramoylalanyl-D-glutamate-2,6-diaminopimelate ligase activity"/>
    <property type="evidence" value="ECO:0007669"/>
    <property type="project" value="UniProtKB-UniRule"/>
</dbReference>
<dbReference type="InterPro" id="IPR000713">
    <property type="entry name" value="Mur_ligase_N"/>
</dbReference>
<dbReference type="AlphaFoldDB" id="A0A1G6QLZ2"/>
<feature type="binding site" evidence="7">
    <location>
        <position position="179"/>
    </location>
    <ligand>
        <name>UDP-N-acetyl-alpha-D-muramoyl-L-alanyl-D-glutamate</name>
        <dbReference type="ChEBI" id="CHEBI:83900"/>
    </ligand>
</feature>
<dbReference type="GO" id="GO:0008360">
    <property type="term" value="P:regulation of cell shape"/>
    <property type="evidence" value="ECO:0007669"/>
    <property type="project" value="UniProtKB-KW"/>
</dbReference>
<evidence type="ECO:0000256" key="4">
    <source>
        <dbReference type="ARBA" id="ARBA00022984"/>
    </source>
</evidence>
<dbReference type="RefSeq" id="WP_092129492.1">
    <property type="nucleotide sequence ID" value="NZ_FMYU01000012.1"/>
</dbReference>
<dbReference type="EC" id="6.3.2.13" evidence="7"/>
<dbReference type="SUPFAM" id="SSF53623">
    <property type="entry name" value="MurD-like peptide ligases, catalytic domain"/>
    <property type="match status" value="1"/>
</dbReference>
<feature type="binding site" evidence="7">
    <location>
        <position position="439"/>
    </location>
    <ligand>
        <name>meso-2,6-diaminopimelate</name>
        <dbReference type="ChEBI" id="CHEBI:57791"/>
    </ligand>
</feature>
<feature type="modified residue" description="N6-carboxylysine" evidence="7">
    <location>
        <position position="211"/>
    </location>
</feature>
<feature type="domain" description="Mur ligase C-terminal" evidence="10">
    <location>
        <begin position="316"/>
        <end position="441"/>
    </location>
</feature>
<dbReference type="GO" id="GO:0000287">
    <property type="term" value="F:magnesium ion binding"/>
    <property type="evidence" value="ECO:0007669"/>
    <property type="project" value="UniProtKB-UniRule"/>
</dbReference>
<feature type="binding site" evidence="7">
    <location>
        <position position="443"/>
    </location>
    <ligand>
        <name>meso-2,6-diaminopimelate</name>
        <dbReference type="ChEBI" id="CHEBI:57791"/>
    </ligand>
</feature>
<dbReference type="PANTHER" id="PTHR23135">
    <property type="entry name" value="MUR LIGASE FAMILY MEMBER"/>
    <property type="match status" value="1"/>
</dbReference>
<keyword evidence="7" id="KW-0460">Magnesium</keyword>
<dbReference type="Pfam" id="PF02875">
    <property type="entry name" value="Mur_ligase_C"/>
    <property type="match status" value="1"/>
</dbReference>
<dbReference type="GO" id="GO:0051301">
    <property type="term" value="P:cell division"/>
    <property type="evidence" value="ECO:0007669"/>
    <property type="project" value="UniProtKB-KW"/>
</dbReference>
<evidence type="ECO:0000256" key="5">
    <source>
        <dbReference type="ARBA" id="ARBA00023306"/>
    </source>
</evidence>
<feature type="binding site" evidence="7">
    <location>
        <position position="144"/>
    </location>
    <ligand>
        <name>UDP-N-acetyl-alpha-D-muramoyl-L-alanyl-D-glutamate</name>
        <dbReference type="ChEBI" id="CHEBI:83900"/>
    </ligand>
</feature>
<evidence type="ECO:0000256" key="2">
    <source>
        <dbReference type="ARBA" id="ARBA00022618"/>
    </source>
</evidence>
<feature type="binding site" evidence="7">
    <location>
        <begin position="107"/>
        <end position="113"/>
    </location>
    <ligand>
        <name>ATP</name>
        <dbReference type="ChEBI" id="CHEBI:30616"/>
    </ligand>
</feature>
<feature type="binding site" evidence="7">
    <location>
        <position position="171"/>
    </location>
    <ligand>
        <name>UDP-N-acetyl-alpha-D-muramoyl-L-alanyl-D-glutamate</name>
        <dbReference type="ChEBI" id="CHEBI:83900"/>
    </ligand>
</feature>
<comment type="subcellular location">
    <subcellularLocation>
        <location evidence="7 8">Cytoplasm</location>
    </subcellularLocation>
</comment>
<dbReference type="InterPro" id="IPR036565">
    <property type="entry name" value="Mur-like_cat_sf"/>
</dbReference>
<dbReference type="InterPro" id="IPR005761">
    <property type="entry name" value="UDP-N-AcMur-Glu-dNH2Pim_ligase"/>
</dbReference>
<dbReference type="GO" id="GO:0071555">
    <property type="term" value="P:cell wall organization"/>
    <property type="evidence" value="ECO:0007669"/>
    <property type="project" value="UniProtKB-KW"/>
</dbReference>
<reference evidence="13" key="1">
    <citation type="submission" date="2016-10" db="EMBL/GenBank/DDBJ databases">
        <authorList>
            <person name="Varghese N."/>
            <person name="Submissions S."/>
        </authorList>
    </citation>
    <scope>NUCLEOTIDE SEQUENCE [LARGE SCALE GENOMIC DNA]</scope>
    <source>
        <strain evidence="13">DSM 8415</strain>
    </source>
</reference>
<keyword evidence="7" id="KW-0067">ATP-binding</keyword>
<dbReference type="Pfam" id="PF01225">
    <property type="entry name" value="Mur_ligase"/>
    <property type="match status" value="1"/>
</dbReference>
<comment type="caution">
    <text evidence="7">Lacks conserved residue(s) required for the propagation of feature annotation.</text>
</comment>
<dbReference type="NCBIfam" id="TIGR01085">
    <property type="entry name" value="murE"/>
    <property type="match status" value="1"/>
</dbReference>
<dbReference type="InterPro" id="IPR013221">
    <property type="entry name" value="Mur_ligase_cen"/>
</dbReference>
<feature type="domain" description="Mur ligase central" evidence="11">
    <location>
        <begin position="105"/>
        <end position="293"/>
    </location>
</feature>
<evidence type="ECO:0000259" key="10">
    <source>
        <dbReference type="Pfam" id="PF02875"/>
    </source>
</evidence>
<comment type="catalytic activity">
    <reaction evidence="7">
        <text>UDP-N-acetyl-alpha-D-muramoyl-L-alanyl-D-glutamate + meso-2,6-diaminopimelate + ATP = UDP-N-acetyl-alpha-D-muramoyl-L-alanyl-gamma-D-glutamyl-meso-2,6-diaminopimelate + ADP + phosphate + H(+)</text>
        <dbReference type="Rhea" id="RHEA:23676"/>
        <dbReference type="ChEBI" id="CHEBI:15378"/>
        <dbReference type="ChEBI" id="CHEBI:30616"/>
        <dbReference type="ChEBI" id="CHEBI:43474"/>
        <dbReference type="ChEBI" id="CHEBI:57791"/>
        <dbReference type="ChEBI" id="CHEBI:83900"/>
        <dbReference type="ChEBI" id="CHEBI:83905"/>
        <dbReference type="ChEBI" id="CHEBI:456216"/>
        <dbReference type="EC" id="6.3.2.13"/>
    </reaction>
</comment>
<feature type="binding site" evidence="7">
    <location>
        <begin position="388"/>
        <end position="391"/>
    </location>
    <ligand>
        <name>meso-2,6-diaminopimelate</name>
        <dbReference type="ChEBI" id="CHEBI:57791"/>
    </ligand>
</feature>
<protein>
    <recommendedName>
        <fullName evidence="7">UDP-N-acetylmuramoyl-L-alanyl-D-glutamate--2,6-diaminopimelate ligase</fullName>
        <ecNumber evidence="7">6.3.2.13</ecNumber>
    </recommendedName>
    <alternativeName>
        <fullName evidence="7">Meso-A2pm-adding enzyme</fullName>
    </alternativeName>
    <alternativeName>
        <fullName evidence="7">Meso-diaminopimelate-adding enzyme</fullName>
    </alternativeName>
    <alternativeName>
        <fullName evidence="7">UDP-MurNAc-L-Ala-D-Glu:meso-diaminopimelate ligase</fullName>
    </alternativeName>
    <alternativeName>
        <fullName evidence="7">UDP-MurNAc-tripeptide synthetase</fullName>
    </alternativeName>
    <alternativeName>
        <fullName evidence="7">UDP-N-acetylmuramyl-tripeptide synthetase</fullName>
    </alternativeName>
</protein>
<feature type="binding site" evidence="7">
    <location>
        <position position="30"/>
    </location>
    <ligand>
        <name>UDP-N-acetyl-alpha-D-muramoyl-L-alanyl-D-glutamate</name>
        <dbReference type="ChEBI" id="CHEBI:83900"/>
    </ligand>
</feature>
<feature type="domain" description="Mur ligase N-terminal catalytic" evidence="9">
    <location>
        <begin position="22"/>
        <end position="88"/>
    </location>
</feature>
<dbReference type="InterPro" id="IPR036615">
    <property type="entry name" value="Mur_ligase_C_dom_sf"/>
</dbReference>
<dbReference type="Gene3D" id="3.40.1390.10">
    <property type="entry name" value="MurE/MurF, N-terminal domain"/>
    <property type="match status" value="1"/>
</dbReference>
<keyword evidence="6 7" id="KW-0961">Cell wall biogenesis/degradation</keyword>
<evidence type="ECO:0000256" key="1">
    <source>
        <dbReference type="ARBA" id="ARBA00005898"/>
    </source>
</evidence>
<dbReference type="OrthoDB" id="9800958at2"/>
<dbReference type="UniPathway" id="UPA00219"/>
<proteinExistence type="inferred from homology"/>
<feature type="binding site" evidence="7">
    <location>
        <begin position="145"/>
        <end position="146"/>
    </location>
    <ligand>
        <name>UDP-N-acetyl-alpha-D-muramoyl-L-alanyl-D-glutamate</name>
        <dbReference type="ChEBI" id="CHEBI:83900"/>
    </ligand>
</feature>
<evidence type="ECO:0000259" key="9">
    <source>
        <dbReference type="Pfam" id="PF01225"/>
    </source>
</evidence>
<evidence type="ECO:0000259" key="11">
    <source>
        <dbReference type="Pfam" id="PF08245"/>
    </source>
</evidence>
<evidence type="ECO:0000256" key="6">
    <source>
        <dbReference type="ARBA" id="ARBA00023316"/>
    </source>
</evidence>
<keyword evidence="4 7" id="KW-0573">Peptidoglycan synthesis</keyword>
<keyword evidence="7" id="KW-0547">Nucleotide-binding</keyword>
<dbReference type="InterPro" id="IPR004101">
    <property type="entry name" value="Mur_ligase_C"/>
</dbReference>
<sequence length="470" mass="53184">MLLGDIENICNSQVPDYLKNKEIKGLAYDSRKVNEGFLFFSIKGQKTDGRLFIKDAFSKKAIAVVSQDCSDIENCIEVKDIRKCMGKIANYFYNQPSKKLNVVGITGTNGKTTTTYLLKEIFEKSGIIGTTGYRFNHVVKKLENTTPESIDLNKILLEMMPNVDYVFMEVSSHAVTFDRIEGIDFKLKVFTNLSQDHLDFYQTMENYAKAKAAFFKENDFRVVNIDDDLGKTLYKKGFTITYGFKDSDIYPLYYKFDINGIYLKLNVFGDVYEIQSNLIGIYNIYNIMAAVGCSVFFGKPKAQVLQALYNFKNVPGRLEKFIKNGKAAIVDYAHTDDAIKNVLQTLKTITKGKLIVVFGAGGDRDKTKRPKMGKVASSIADIIIITNDNPRTENPDAIINDILEGVDKSKKIIIEKDRKLAIIKGLESTSEGDCVAILGKGHEDYQIIGDKKYHFDDREVVRDFWNVESK</sequence>
<comment type="pathway">
    <text evidence="7 8">Cell wall biogenesis; peptidoglycan biosynthesis.</text>
</comment>
<accession>A0A1G6QLZ2</accession>
<evidence type="ECO:0000313" key="12">
    <source>
        <dbReference type="EMBL" id="SDC93432.1"/>
    </source>
</evidence>
<dbReference type="Gene3D" id="3.40.1190.10">
    <property type="entry name" value="Mur-like, catalytic domain"/>
    <property type="match status" value="1"/>
</dbReference>
<dbReference type="HAMAP" id="MF_00208">
    <property type="entry name" value="MurE"/>
    <property type="match status" value="1"/>
</dbReference>
<dbReference type="NCBIfam" id="NF001126">
    <property type="entry name" value="PRK00139.1-4"/>
    <property type="match status" value="1"/>
</dbReference>
<dbReference type="Gene3D" id="3.90.190.20">
    <property type="entry name" value="Mur ligase, C-terminal domain"/>
    <property type="match status" value="1"/>
</dbReference>
<evidence type="ECO:0000256" key="7">
    <source>
        <dbReference type="HAMAP-Rule" id="MF_00208"/>
    </source>
</evidence>
<dbReference type="PANTHER" id="PTHR23135:SF4">
    <property type="entry name" value="UDP-N-ACETYLMURAMOYL-L-ALANYL-D-GLUTAMATE--2,6-DIAMINOPIMELATE LIGASE MURE HOMOLOG, CHLOROPLASTIC"/>
    <property type="match status" value="1"/>
</dbReference>
<comment type="PTM">
    <text evidence="7">Carboxylation is probably crucial for Mg(2+) binding and, consequently, for the gamma-phosphate positioning of ATP.</text>
</comment>